<evidence type="ECO:0000313" key="2">
    <source>
        <dbReference type="Proteomes" id="UP001150603"/>
    </source>
</evidence>
<organism evidence="1 2">
    <name type="scientific">Linderina macrospora</name>
    <dbReference type="NCBI Taxonomy" id="4868"/>
    <lineage>
        <taxon>Eukaryota</taxon>
        <taxon>Fungi</taxon>
        <taxon>Fungi incertae sedis</taxon>
        <taxon>Zoopagomycota</taxon>
        <taxon>Kickxellomycotina</taxon>
        <taxon>Kickxellomycetes</taxon>
        <taxon>Kickxellales</taxon>
        <taxon>Kickxellaceae</taxon>
        <taxon>Linderina</taxon>
    </lineage>
</organism>
<proteinExistence type="predicted"/>
<protein>
    <submittedName>
        <fullName evidence="1">Peroxisome biosynthesis protein pex1</fullName>
    </submittedName>
</protein>
<gene>
    <name evidence="1" type="primary">PEX1_1</name>
    <name evidence="1" type="ORF">FBU59_000588</name>
</gene>
<feature type="non-terminal residue" evidence="1">
    <location>
        <position position="1"/>
    </location>
</feature>
<dbReference type="Proteomes" id="UP001150603">
    <property type="component" value="Unassembled WGS sequence"/>
</dbReference>
<evidence type="ECO:0000313" key="1">
    <source>
        <dbReference type="EMBL" id="KAJ1950630.1"/>
    </source>
</evidence>
<accession>A0ACC1JG90</accession>
<name>A0ACC1JG90_9FUNG</name>
<sequence length="183" mass="20108">RADILQRQATKLKVSDEVDWKNIASRTEDFTGADLQALVYNAFLESVHEMTDKHKAVTAGAGTSDGDDELKHAEFAVAKSSAKPLSAVEKTQMAERLYRLLINSDPTSTHDSSAKKSMDAAELESLTPVVSMAHFEAAFKVTQSSLGEQDRVKFEGIYRDFVDDKKGSGDKPRKPVEQKATMA</sequence>
<reference evidence="1" key="1">
    <citation type="submission" date="2022-07" db="EMBL/GenBank/DDBJ databases">
        <title>Phylogenomic reconstructions and comparative analyses of Kickxellomycotina fungi.</title>
        <authorList>
            <person name="Reynolds N.K."/>
            <person name="Stajich J.E."/>
            <person name="Barry K."/>
            <person name="Grigoriev I.V."/>
            <person name="Crous P."/>
            <person name="Smith M.E."/>
        </authorList>
    </citation>
    <scope>NUCLEOTIDE SEQUENCE</scope>
    <source>
        <strain evidence="1">NRRL 5244</strain>
    </source>
</reference>
<dbReference type="EMBL" id="JANBPW010000163">
    <property type="protein sequence ID" value="KAJ1950630.1"/>
    <property type="molecule type" value="Genomic_DNA"/>
</dbReference>
<keyword evidence="2" id="KW-1185">Reference proteome</keyword>
<comment type="caution">
    <text evidence="1">The sequence shown here is derived from an EMBL/GenBank/DDBJ whole genome shotgun (WGS) entry which is preliminary data.</text>
</comment>